<sequence length="92" mass="10012">MTQRQNDPLLLCGGYVPLARLIPADHKIAVTAVHQMFGFFNSSPDKTADPAAVVPVSFDCIEAKKVYGYLAMALSSQHAVKDAKQLVIIRLV</sequence>
<evidence type="ECO:0000313" key="2">
    <source>
        <dbReference type="Proteomes" id="UP000632498"/>
    </source>
</evidence>
<name>A0A917C806_9PROT</name>
<reference evidence="1" key="1">
    <citation type="journal article" date="2014" name="Int. J. Syst. Evol. Microbiol.">
        <title>Complete genome sequence of Corynebacterium casei LMG S-19264T (=DSM 44701T), isolated from a smear-ripened cheese.</title>
        <authorList>
            <consortium name="US DOE Joint Genome Institute (JGI-PGF)"/>
            <person name="Walter F."/>
            <person name="Albersmeier A."/>
            <person name="Kalinowski J."/>
            <person name="Ruckert C."/>
        </authorList>
    </citation>
    <scope>NUCLEOTIDE SEQUENCE</scope>
    <source>
        <strain evidence="1">CGMCC 1.15254</strain>
    </source>
</reference>
<keyword evidence="2" id="KW-1185">Reference proteome</keyword>
<proteinExistence type="predicted"/>
<evidence type="ECO:0000313" key="1">
    <source>
        <dbReference type="EMBL" id="GGF76820.1"/>
    </source>
</evidence>
<gene>
    <name evidence="1" type="ORF">GCM10011332_33490</name>
</gene>
<dbReference type="Proteomes" id="UP000632498">
    <property type="component" value="Unassembled WGS sequence"/>
</dbReference>
<reference evidence="1" key="2">
    <citation type="submission" date="2020-09" db="EMBL/GenBank/DDBJ databases">
        <authorList>
            <person name="Sun Q."/>
            <person name="Zhou Y."/>
        </authorList>
    </citation>
    <scope>NUCLEOTIDE SEQUENCE</scope>
    <source>
        <strain evidence="1">CGMCC 1.15254</strain>
    </source>
</reference>
<protein>
    <submittedName>
        <fullName evidence="1">Uncharacterized protein</fullName>
    </submittedName>
</protein>
<dbReference type="EMBL" id="BMHV01000059">
    <property type="protein sequence ID" value="GGF76820.1"/>
    <property type="molecule type" value="Genomic_DNA"/>
</dbReference>
<comment type="caution">
    <text evidence="1">The sequence shown here is derived from an EMBL/GenBank/DDBJ whole genome shotgun (WGS) entry which is preliminary data.</text>
</comment>
<accession>A0A917C806</accession>
<organism evidence="1 2">
    <name type="scientific">Terasakiella brassicae</name>
    <dbReference type="NCBI Taxonomy" id="1634917"/>
    <lineage>
        <taxon>Bacteria</taxon>
        <taxon>Pseudomonadati</taxon>
        <taxon>Pseudomonadota</taxon>
        <taxon>Alphaproteobacteria</taxon>
        <taxon>Rhodospirillales</taxon>
        <taxon>Terasakiellaceae</taxon>
        <taxon>Terasakiella</taxon>
    </lineage>
</organism>
<dbReference type="AlphaFoldDB" id="A0A917C806"/>